<dbReference type="OrthoDB" id="1435774at2759"/>
<dbReference type="PANTHER" id="PTHR31225">
    <property type="entry name" value="OS04G0344100 PROTEIN-RELATED"/>
    <property type="match status" value="1"/>
</dbReference>
<dbReference type="GO" id="GO:0000287">
    <property type="term" value="F:magnesium ion binding"/>
    <property type="evidence" value="ECO:0007669"/>
    <property type="project" value="InterPro"/>
</dbReference>
<dbReference type="GO" id="GO:0016114">
    <property type="term" value="P:terpenoid biosynthetic process"/>
    <property type="evidence" value="ECO:0007669"/>
    <property type="project" value="InterPro"/>
</dbReference>
<keyword evidence="2" id="KW-0479">Metal-binding</keyword>
<keyword evidence="5" id="KW-1185">Reference proteome</keyword>
<evidence type="ECO:0000256" key="2">
    <source>
        <dbReference type="ARBA" id="ARBA00022723"/>
    </source>
</evidence>
<organism evidence="4 5">
    <name type="scientific">Jatropha curcas</name>
    <name type="common">Barbados nut</name>
    <dbReference type="NCBI Taxonomy" id="180498"/>
    <lineage>
        <taxon>Eukaryota</taxon>
        <taxon>Viridiplantae</taxon>
        <taxon>Streptophyta</taxon>
        <taxon>Embryophyta</taxon>
        <taxon>Tracheophyta</taxon>
        <taxon>Spermatophyta</taxon>
        <taxon>Magnoliopsida</taxon>
        <taxon>eudicotyledons</taxon>
        <taxon>Gunneridae</taxon>
        <taxon>Pentapetalae</taxon>
        <taxon>rosids</taxon>
        <taxon>fabids</taxon>
        <taxon>Malpighiales</taxon>
        <taxon>Euphorbiaceae</taxon>
        <taxon>Crotonoideae</taxon>
        <taxon>Jatropheae</taxon>
        <taxon>Jatropha</taxon>
    </lineage>
</organism>
<sequence length="235" mass="27184">MAVQAATQRAQVRRTAEFHPSVGGDYFIKRVSDSEIVSVWSEEAEVLKKEVREMLSSSADKPLEQLNLIDAIQRLGIAYHFEEEIEAALKQIYTTYQNPNEDDDLYTVALRFRLLRQEGYNVSTGTFSEPHFVFARKVLSKAVAMLSVMDDIYDVHGTIEELELFTKVIESWDMSMKDQLPDYMKVYFEALLDFYSEIEEETTSEGRSFCIHYAKEACSQLNPYQIINLNHKFQS</sequence>
<dbReference type="InterPro" id="IPR008930">
    <property type="entry name" value="Terpenoid_cyclase/PrenylTrfase"/>
</dbReference>
<dbReference type="PANTHER" id="PTHR31225:SF113">
    <property type="entry name" value="TERPENE SYNTHASE 3-RELATED"/>
    <property type="match status" value="1"/>
</dbReference>
<evidence type="ECO:0000256" key="1">
    <source>
        <dbReference type="ARBA" id="ARBA00001946"/>
    </source>
</evidence>
<comment type="cofactor">
    <cofactor evidence="1">
        <name>Mg(2+)</name>
        <dbReference type="ChEBI" id="CHEBI:18420"/>
    </cofactor>
</comment>
<dbReference type="EMBL" id="KK914612">
    <property type="protein sequence ID" value="KDP31569.1"/>
    <property type="molecule type" value="Genomic_DNA"/>
</dbReference>
<dbReference type="Gene3D" id="1.50.10.130">
    <property type="entry name" value="Terpene synthase, N-terminal domain"/>
    <property type="match status" value="1"/>
</dbReference>
<evidence type="ECO:0000313" key="5">
    <source>
        <dbReference type="Proteomes" id="UP000027138"/>
    </source>
</evidence>
<dbReference type="Pfam" id="PF03936">
    <property type="entry name" value="Terpene_synth_C"/>
    <property type="match status" value="1"/>
</dbReference>
<evidence type="ECO:0000313" key="4">
    <source>
        <dbReference type="EMBL" id="KDP31569.1"/>
    </source>
</evidence>
<proteinExistence type="predicted"/>
<dbReference type="InterPro" id="IPR050148">
    <property type="entry name" value="Terpene_synthase-like"/>
</dbReference>
<dbReference type="SUPFAM" id="SSF48576">
    <property type="entry name" value="Terpenoid synthases"/>
    <property type="match status" value="1"/>
</dbReference>
<dbReference type="SUPFAM" id="SSF48239">
    <property type="entry name" value="Terpenoid cyclases/Protein prenyltransferases"/>
    <property type="match status" value="1"/>
</dbReference>
<dbReference type="InterPro" id="IPR036965">
    <property type="entry name" value="Terpene_synth_N_sf"/>
</dbReference>
<dbReference type="InterPro" id="IPR005630">
    <property type="entry name" value="Terpene_synthase_metal-bd"/>
</dbReference>
<dbReference type="Gene3D" id="1.10.600.10">
    <property type="entry name" value="Farnesyl Diphosphate Synthase"/>
    <property type="match status" value="2"/>
</dbReference>
<protein>
    <recommendedName>
        <fullName evidence="3">Terpene synthase metal-binding domain-containing protein</fullName>
    </recommendedName>
</protein>
<dbReference type="InterPro" id="IPR008949">
    <property type="entry name" value="Isoprenoid_synthase_dom_sf"/>
</dbReference>
<dbReference type="GO" id="GO:0010333">
    <property type="term" value="F:terpene synthase activity"/>
    <property type="evidence" value="ECO:0007669"/>
    <property type="project" value="InterPro"/>
</dbReference>
<dbReference type="STRING" id="180498.A0A067KI99"/>
<accession>A0A067KI99</accession>
<evidence type="ECO:0000259" key="3">
    <source>
        <dbReference type="Pfam" id="PF03936"/>
    </source>
</evidence>
<feature type="domain" description="Terpene synthase metal-binding" evidence="3">
    <location>
        <begin position="118"/>
        <end position="221"/>
    </location>
</feature>
<dbReference type="AlphaFoldDB" id="A0A067KI99"/>
<reference evidence="4 5" key="1">
    <citation type="journal article" date="2014" name="PLoS ONE">
        <title>Global Analysis of Gene Expression Profiles in Physic Nut (Jatropha curcas L.) Seedlings Exposed to Salt Stress.</title>
        <authorList>
            <person name="Zhang L."/>
            <person name="Zhang C."/>
            <person name="Wu P."/>
            <person name="Chen Y."/>
            <person name="Li M."/>
            <person name="Jiang H."/>
            <person name="Wu G."/>
        </authorList>
    </citation>
    <scope>NUCLEOTIDE SEQUENCE [LARGE SCALE GENOMIC DNA]</scope>
    <source>
        <strain evidence="5">cv. GZQX0401</strain>
        <tissue evidence="4">Young leaves</tissue>
    </source>
</reference>
<gene>
    <name evidence="4" type="ORF">JCGZ_14794</name>
</gene>
<name>A0A067KI99_JATCU</name>
<dbReference type="Proteomes" id="UP000027138">
    <property type="component" value="Unassembled WGS sequence"/>
</dbReference>